<dbReference type="InterPro" id="IPR012074">
    <property type="entry name" value="GAF_ANTAR"/>
</dbReference>
<evidence type="ECO:0000259" key="1">
    <source>
        <dbReference type="PROSITE" id="PS50921"/>
    </source>
</evidence>
<dbReference type="AlphaFoldDB" id="A0A368SYB7"/>
<keyword evidence="3" id="KW-1185">Reference proteome</keyword>
<dbReference type="SMART" id="SM01012">
    <property type="entry name" value="ANTAR"/>
    <property type="match status" value="1"/>
</dbReference>
<feature type="domain" description="ANTAR" evidence="1">
    <location>
        <begin position="164"/>
        <end position="225"/>
    </location>
</feature>
<dbReference type="GO" id="GO:0003723">
    <property type="term" value="F:RNA binding"/>
    <property type="evidence" value="ECO:0007669"/>
    <property type="project" value="InterPro"/>
</dbReference>
<dbReference type="PIRSF" id="PIRSF036625">
    <property type="entry name" value="GAF_ANTAR"/>
    <property type="match status" value="1"/>
</dbReference>
<dbReference type="PROSITE" id="PS50921">
    <property type="entry name" value="ANTAR"/>
    <property type="match status" value="1"/>
</dbReference>
<organism evidence="2 3">
    <name type="scientific">Marinitenerispora sediminis</name>
    <dbReference type="NCBI Taxonomy" id="1931232"/>
    <lineage>
        <taxon>Bacteria</taxon>
        <taxon>Bacillati</taxon>
        <taxon>Actinomycetota</taxon>
        <taxon>Actinomycetes</taxon>
        <taxon>Streptosporangiales</taxon>
        <taxon>Nocardiopsidaceae</taxon>
        <taxon>Marinitenerispora</taxon>
    </lineage>
</organism>
<proteinExistence type="predicted"/>
<sequence length="230" mass="25159">SGGRADRHEAEPLAFARRLVTLAERMEHSAAVSDAARLVVDALVDDLALCDRASVVARTGRASPPFSAHTDDVAERLADVTTFLGGTPRLHVTMPASAPARTAYSDVAWRRFLERLTRQGVHAMYAARLGTDRQRIGTVVLYSARADAFDGTSHAIACDYVSIALRHRVEVTNLGTALETRGLIGSAMGILMERRRLSETAAWELLSRASQNHNIRLAEICRRVVESSQR</sequence>
<dbReference type="Pfam" id="PF03861">
    <property type="entry name" value="ANTAR"/>
    <property type="match status" value="1"/>
</dbReference>
<dbReference type="InterPro" id="IPR005561">
    <property type="entry name" value="ANTAR"/>
</dbReference>
<dbReference type="OrthoDB" id="4629915at2"/>
<evidence type="ECO:0000313" key="3">
    <source>
        <dbReference type="Proteomes" id="UP000253318"/>
    </source>
</evidence>
<gene>
    <name evidence="2" type="ORF">DEF24_25665</name>
</gene>
<dbReference type="InterPro" id="IPR036388">
    <property type="entry name" value="WH-like_DNA-bd_sf"/>
</dbReference>
<evidence type="ECO:0000313" key="2">
    <source>
        <dbReference type="EMBL" id="RCV49004.1"/>
    </source>
</evidence>
<dbReference type="RefSeq" id="WP_114433631.1">
    <property type="nucleotide sequence ID" value="NZ_QEIN01000353.1"/>
</dbReference>
<dbReference type="SUPFAM" id="SSF52172">
    <property type="entry name" value="CheY-like"/>
    <property type="match status" value="1"/>
</dbReference>
<protein>
    <recommendedName>
        <fullName evidence="1">ANTAR domain-containing protein</fullName>
    </recommendedName>
</protein>
<accession>A0A368SYB7</accession>
<dbReference type="Gene3D" id="1.10.10.10">
    <property type="entry name" value="Winged helix-like DNA-binding domain superfamily/Winged helix DNA-binding domain"/>
    <property type="match status" value="1"/>
</dbReference>
<name>A0A368SYB7_9ACTN</name>
<feature type="non-terminal residue" evidence="2">
    <location>
        <position position="1"/>
    </location>
</feature>
<comment type="caution">
    <text evidence="2">The sequence shown here is derived from an EMBL/GenBank/DDBJ whole genome shotgun (WGS) entry which is preliminary data.</text>
</comment>
<dbReference type="EMBL" id="QEIN01000353">
    <property type="protein sequence ID" value="RCV49004.1"/>
    <property type="molecule type" value="Genomic_DNA"/>
</dbReference>
<dbReference type="Proteomes" id="UP000253318">
    <property type="component" value="Unassembled WGS sequence"/>
</dbReference>
<dbReference type="InterPro" id="IPR011006">
    <property type="entry name" value="CheY-like_superfamily"/>
</dbReference>
<reference evidence="2 3" key="1">
    <citation type="submission" date="2018-04" db="EMBL/GenBank/DDBJ databases">
        <title>Novel actinobacteria from marine sediment.</title>
        <authorList>
            <person name="Ng Z.Y."/>
            <person name="Tan G.Y.A."/>
        </authorList>
    </citation>
    <scope>NUCLEOTIDE SEQUENCE [LARGE SCALE GENOMIC DNA]</scope>
    <source>
        <strain evidence="2 3">TPS81</strain>
    </source>
</reference>